<dbReference type="Proteomes" id="UP000564677">
    <property type="component" value="Unassembled WGS sequence"/>
</dbReference>
<dbReference type="RefSeq" id="WP_167300364.1">
    <property type="nucleotide sequence ID" value="NZ_CP170557.1"/>
</dbReference>
<name>A0A7X5ZWR7_9SPHN</name>
<protein>
    <recommendedName>
        <fullName evidence="3">Pectate lyase superfamily protein domain-containing protein</fullName>
    </recommendedName>
</protein>
<dbReference type="InterPro" id="IPR011050">
    <property type="entry name" value="Pectin_lyase_fold/virulence"/>
</dbReference>
<dbReference type="EMBL" id="JAASQV010000002">
    <property type="protein sequence ID" value="NIJ66074.1"/>
    <property type="molecule type" value="Genomic_DNA"/>
</dbReference>
<reference evidence="1 2" key="1">
    <citation type="submission" date="2020-03" db="EMBL/GenBank/DDBJ databases">
        <title>Genomic Encyclopedia of Type Strains, Phase IV (KMG-IV): sequencing the most valuable type-strain genomes for metagenomic binning, comparative biology and taxonomic classification.</title>
        <authorList>
            <person name="Goeker M."/>
        </authorList>
    </citation>
    <scope>NUCLEOTIDE SEQUENCE [LARGE SCALE GENOMIC DNA]</scope>
    <source>
        <strain evidence="1 2">DSM 4733</strain>
    </source>
</reference>
<evidence type="ECO:0008006" key="3">
    <source>
        <dbReference type="Google" id="ProtNLM"/>
    </source>
</evidence>
<dbReference type="InterPro" id="IPR012334">
    <property type="entry name" value="Pectin_lyas_fold"/>
</dbReference>
<keyword evidence="2" id="KW-1185">Reference proteome</keyword>
<dbReference type="AlphaFoldDB" id="A0A7X5ZWR7"/>
<dbReference type="SUPFAM" id="SSF51126">
    <property type="entry name" value="Pectin lyase-like"/>
    <property type="match status" value="1"/>
</dbReference>
<accession>A0A7X5ZWR7</accession>
<gene>
    <name evidence="1" type="ORF">FHR20_003036</name>
</gene>
<evidence type="ECO:0000313" key="1">
    <source>
        <dbReference type="EMBL" id="NIJ66074.1"/>
    </source>
</evidence>
<comment type="caution">
    <text evidence="1">The sequence shown here is derived from an EMBL/GenBank/DDBJ whole genome shotgun (WGS) entry which is preliminary data.</text>
</comment>
<sequence>MAFVTDTDLASIAAGKGAALVGFAQDNLSAAARTALDKLREFATFEDFGAAGDYDPATQTGTDDTAAIQAALDWAHDTGGAVLMTARNFLCGAITTYEFTTIIGTGRQTSAFWCKAGTTGKWWSSNGHGAQKVMLSGIAWYGRCQAGVTHILELGNNPKFNDPTLQETPFGTEGLLEGLWLREAPNAVALQVLGNVGIIDNVTVQGCATNLQVFGNANLLSGIVSMQASAVGADIYGAVVNRMEIEATGASGLPLRINGDVSVDGLFISTDSGTHYSHLIEVDTTNYDEWALGRVTLLEEPFPATNGILKIGSSYYGGTSATGFNGSSYQRNLALYSSDFAVKHQKIQAFTVQIVNDGGTIRHRMGALADASLACNFLTRVNGATGTLTATPTGADASTGFAAGGKISSTYPSMFVLDTASQPAADQLATAQLLYNQSGTALTAWATILSLNVNGVTRPRLMVQFFDSASGTPYNLTALPSGKAIVLGVTGYIA</sequence>
<dbReference type="Gene3D" id="2.160.20.10">
    <property type="entry name" value="Single-stranded right-handed beta-helix, Pectin lyase-like"/>
    <property type="match status" value="1"/>
</dbReference>
<evidence type="ECO:0000313" key="2">
    <source>
        <dbReference type="Proteomes" id="UP000564677"/>
    </source>
</evidence>
<organism evidence="1 2">
    <name type="scientific">Sphingomonas leidyi</name>
    <dbReference type="NCBI Taxonomy" id="68569"/>
    <lineage>
        <taxon>Bacteria</taxon>
        <taxon>Pseudomonadati</taxon>
        <taxon>Pseudomonadota</taxon>
        <taxon>Alphaproteobacteria</taxon>
        <taxon>Sphingomonadales</taxon>
        <taxon>Sphingomonadaceae</taxon>
        <taxon>Sphingomonas</taxon>
    </lineage>
</organism>
<proteinExistence type="predicted"/>